<proteinExistence type="predicted"/>
<keyword evidence="3" id="KW-1185">Reference proteome</keyword>
<gene>
    <name evidence="2" type="ORF">HAX54_028802</name>
</gene>
<dbReference type="EMBL" id="JACEIK010003544">
    <property type="protein sequence ID" value="MCD9642135.1"/>
    <property type="molecule type" value="Genomic_DNA"/>
</dbReference>
<sequence>MTRGVVKSGGRDCVRGMNYYRKLEGSRPLAYRDALDDATCITTVVILLPCYIVVAFYCYIESVM</sequence>
<keyword evidence="1" id="KW-0472">Membrane</keyword>
<evidence type="ECO:0000313" key="3">
    <source>
        <dbReference type="Proteomes" id="UP000823775"/>
    </source>
</evidence>
<evidence type="ECO:0000313" key="2">
    <source>
        <dbReference type="EMBL" id="MCD9642135.1"/>
    </source>
</evidence>
<protein>
    <recommendedName>
        <fullName evidence="4">Transmembrane protein</fullName>
    </recommendedName>
</protein>
<reference evidence="2 3" key="1">
    <citation type="journal article" date="2021" name="BMC Genomics">
        <title>Datura genome reveals duplications of psychoactive alkaloid biosynthetic genes and high mutation rate following tissue culture.</title>
        <authorList>
            <person name="Rajewski A."/>
            <person name="Carter-House D."/>
            <person name="Stajich J."/>
            <person name="Litt A."/>
        </authorList>
    </citation>
    <scope>NUCLEOTIDE SEQUENCE [LARGE SCALE GENOMIC DNA]</scope>
    <source>
        <strain evidence="2">AR-01</strain>
    </source>
</reference>
<keyword evidence="1" id="KW-1133">Transmembrane helix</keyword>
<comment type="caution">
    <text evidence="2">The sequence shown here is derived from an EMBL/GenBank/DDBJ whole genome shotgun (WGS) entry which is preliminary data.</text>
</comment>
<keyword evidence="1" id="KW-0812">Transmembrane</keyword>
<evidence type="ECO:0008006" key="4">
    <source>
        <dbReference type="Google" id="ProtNLM"/>
    </source>
</evidence>
<accession>A0ABS8V807</accession>
<feature type="non-terminal residue" evidence="2">
    <location>
        <position position="64"/>
    </location>
</feature>
<organism evidence="2 3">
    <name type="scientific">Datura stramonium</name>
    <name type="common">Jimsonweed</name>
    <name type="synonym">Common thornapple</name>
    <dbReference type="NCBI Taxonomy" id="4076"/>
    <lineage>
        <taxon>Eukaryota</taxon>
        <taxon>Viridiplantae</taxon>
        <taxon>Streptophyta</taxon>
        <taxon>Embryophyta</taxon>
        <taxon>Tracheophyta</taxon>
        <taxon>Spermatophyta</taxon>
        <taxon>Magnoliopsida</taxon>
        <taxon>eudicotyledons</taxon>
        <taxon>Gunneridae</taxon>
        <taxon>Pentapetalae</taxon>
        <taxon>asterids</taxon>
        <taxon>lamiids</taxon>
        <taxon>Solanales</taxon>
        <taxon>Solanaceae</taxon>
        <taxon>Solanoideae</taxon>
        <taxon>Datureae</taxon>
        <taxon>Datura</taxon>
    </lineage>
</organism>
<name>A0ABS8V807_DATST</name>
<evidence type="ECO:0000256" key="1">
    <source>
        <dbReference type="SAM" id="Phobius"/>
    </source>
</evidence>
<dbReference type="Proteomes" id="UP000823775">
    <property type="component" value="Unassembled WGS sequence"/>
</dbReference>
<feature type="transmembrane region" description="Helical" evidence="1">
    <location>
        <begin position="41"/>
        <end position="60"/>
    </location>
</feature>